<dbReference type="CDD" id="cd09086">
    <property type="entry name" value="ExoIII-like_AP-endo"/>
    <property type="match status" value="1"/>
</dbReference>
<evidence type="ECO:0000256" key="7">
    <source>
        <dbReference type="PIRSR" id="PIRSR604808-3"/>
    </source>
</evidence>
<keyword evidence="10" id="KW-1185">Reference proteome</keyword>
<comment type="caution">
    <text evidence="9">The sequence shown here is derived from an EMBL/GenBank/DDBJ whole genome shotgun (WGS) entry which is preliminary data.</text>
</comment>
<feature type="binding site" evidence="6">
    <location>
        <position position="247"/>
    </location>
    <ligand>
        <name>Mg(2+)</name>
        <dbReference type="ChEBI" id="CHEBI:18420"/>
        <label>1</label>
    </ligand>
</feature>
<feature type="site" description="Important for catalytic activity" evidence="7">
    <location>
        <position position="218"/>
    </location>
</feature>
<dbReference type="Gene3D" id="3.60.10.10">
    <property type="entry name" value="Endonuclease/exonuclease/phosphatase"/>
    <property type="match status" value="1"/>
</dbReference>
<evidence type="ECO:0000259" key="8">
    <source>
        <dbReference type="Pfam" id="PF03372"/>
    </source>
</evidence>
<feature type="active site" description="Proton acceptor" evidence="5">
    <location>
        <position position="248"/>
    </location>
</feature>
<feature type="active site" description="Proton donor/acceptor" evidence="5">
    <location>
        <position position="147"/>
    </location>
</feature>
<dbReference type="GO" id="GO:0046872">
    <property type="term" value="F:metal ion binding"/>
    <property type="evidence" value="ECO:0007669"/>
    <property type="project" value="UniProtKB-KW"/>
</dbReference>
<protein>
    <submittedName>
        <fullName evidence="9">Exodeoxyribonuclease-3</fullName>
        <ecNumber evidence="9">3.1.11.2</ecNumber>
    </submittedName>
</protein>
<proteinExistence type="inferred from homology"/>
<evidence type="ECO:0000256" key="2">
    <source>
        <dbReference type="ARBA" id="ARBA00022723"/>
    </source>
</evidence>
<evidence type="ECO:0000256" key="3">
    <source>
        <dbReference type="ARBA" id="ARBA00022801"/>
    </source>
</evidence>
<evidence type="ECO:0000256" key="6">
    <source>
        <dbReference type="PIRSR" id="PIRSR604808-2"/>
    </source>
</evidence>
<dbReference type="Pfam" id="PF03372">
    <property type="entry name" value="Exo_endo_phos"/>
    <property type="match status" value="1"/>
</dbReference>
<name>A0A840SNN7_9RHOB</name>
<dbReference type="GO" id="GO:0006281">
    <property type="term" value="P:DNA repair"/>
    <property type="evidence" value="ECO:0007669"/>
    <property type="project" value="InterPro"/>
</dbReference>
<dbReference type="InterPro" id="IPR004808">
    <property type="entry name" value="AP_endonuc_1"/>
</dbReference>
<comment type="cofactor">
    <cofactor evidence="6">
        <name>Mg(2+)</name>
        <dbReference type="ChEBI" id="CHEBI:18420"/>
    </cofactor>
    <cofactor evidence="6">
        <name>Mn(2+)</name>
        <dbReference type="ChEBI" id="CHEBI:29035"/>
    </cofactor>
    <text evidence="6">Probably binds two magnesium or manganese ions per subunit.</text>
</comment>
<feature type="domain" description="Endonuclease/exonuclease/phosphatase" evidence="8">
    <location>
        <begin position="4"/>
        <end position="248"/>
    </location>
</feature>
<keyword evidence="6" id="KW-0464">Manganese</keyword>
<dbReference type="PANTHER" id="PTHR43250:SF1">
    <property type="entry name" value="EXODEOXYRIBONUCLEASE III"/>
    <property type="match status" value="1"/>
</dbReference>
<dbReference type="NCBIfam" id="TIGR00633">
    <property type="entry name" value="xth"/>
    <property type="match status" value="1"/>
</dbReference>
<dbReference type="RefSeq" id="WP_184149093.1">
    <property type="nucleotide sequence ID" value="NZ_JACHFM010000002.1"/>
</dbReference>
<feature type="site" description="Interaction with DNA substrate" evidence="7">
    <location>
        <position position="248"/>
    </location>
</feature>
<dbReference type="EC" id="3.1.11.2" evidence="9"/>
<feature type="binding site" evidence="6">
    <location>
        <position position="149"/>
    </location>
    <ligand>
        <name>Mg(2+)</name>
        <dbReference type="ChEBI" id="CHEBI:18420"/>
        <label>1</label>
    </ligand>
</feature>
<keyword evidence="2 6" id="KW-0479">Metal-binding</keyword>
<feature type="binding site" evidence="6">
    <location>
        <position position="7"/>
    </location>
    <ligand>
        <name>Mg(2+)</name>
        <dbReference type="ChEBI" id="CHEBI:18420"/>
        <label>1</label>
    </ligand>
</feature>
<dbReference type="AlphaFoldDB" id="A0A840SNN7"/>
<keyword evidence="3 9" id="KW-0378">Hydrolase</keyword>
<evidence type="ECO:0000256" key="5">
    <source>
        <dbReference type="PIRSR" id="PIRSR604808-1"/>
    </source>
</evidence>
<dbReference type="Proteomes" id="UP000549457">
    <property type="component" value="Unassembled WGS sequence"/>
</dbReference>
<feature type="active site" evidence="5">
    <location>
        <position position="106"/>
    </location>
</feature>
<accession>A0A840SNN7</accession>
<dbReference type="PROSITE" id="PS51435">
    <property type="entry name" value="AP_NUCLEASE_F1_4"/>
    <property type="match status" value="1"/>
</dbReference>
<organism evidence="9 10">
    <name type="scientific">Amaricoccus macauensis</name>
    <dbReference type="NCBI Taxonomy" id="57001"/>
    <lineage>
        <taxon>Bacteria</taxon>
        <taxon>Pseudomonadati</taxon>
        <taxon>Pseudomonadota</taxon>
        <taxon>Alphaproteobacteria</taxon>
        <taxon>Rhodobacterales</taxon>
        <taxon>Paracoccaceae</taxon>
        <taxon>Amaricoccus</taxon>
    </lineage>
</organism>
<feature type="binding site" evidence="6">
    <location>
        <position position="147"/>
    </location>
    <ligand>
        <name>Mg(2+)</name>
        <dbReference type="ChEBI" id="CHEBI:18420"/>
        <label>1</label>
    </ligand>
</feature>
<evidence type="ECO:0000256" key="1">
    <source>
        <dbReference type="ARBA" id="ARBA00007092"/>
    </source>
</evidence>
<comment type="similarity">
    <text evidence="1">Belongs to the DNA repair enzymes AP/ExoA family.</text>
</comment>
<dbReference type="InterPro" id="IPR036691">
    <property type="entry name" value="Endo/exonu/phosph_ase_sf"/>
</dbReference>
<dbReference type="InterPro" id="IPR037493">
    <property type="entry name" value="ExoIII-like"/>
</dbReference>
<reference evidence="9 10" key="1">
    <citation type="submission" date="2020-08" db="EMBL/GenBank/DDBJ databases">
        <title>Genomic Encyclopedia of Type Strains, Phase IV (KMG-IV): sequencing the most valuable type-strain genomes for metagenomic binning, comparative biology and taxonomic classification.</title>
        <authorList>
            <person name="Goeker M."/>
        </authorList>
    </citation>
    <scope>NUCLEOTIDE SEQUENCE [LARGE SCALE GENOMIC DNA]</scope>
    <source>
        <strain evidence="9 10">DSM 101730</strain>
    </source>
</reference>
<dbReference type="SUPFAM" id="SSF56219">
    <property type="entry name" value="DNase I-like"/>
    <property type="match status" value="1"/>
</dbReference>
<feature type="site" description="Transition state stabilizer" evidence="7">
    <location>
        <position position="149"/>
    </location>
</feature>
<dbReference type="NCBIfam" id="TIGR00195">
    <property type="entry name" value="exoDNase_III"/>
    <property type="match status" value="1"/>
</dbReference>
<dbReference type="GO" id="GO:0008311">
    <property type="term" value="F:double-stranded DNA 3'-5' DNA exonuclease activity"/>
    <property type="evidence" value="ECO:0007669"/>
    <property type="project" value="UniProtKB-EC"/>
</dbReference>
<evidence type="ECO:0000256" key="4">
    <source>
        <dbReference type="ARBA" id="ARBA00022842"/>
    </source>
</evidence>
<dbReference type="EMBL" id="JACHFM010000002">
    <property type="protein sequence ID" value="MBB5222370.1"/>
    <property type="molecule type" value="Genomic_DNA"/>
</dbReference>
<keyword evidence="4 6" id="KW-0460">Magnesium</keyword>
<dbReference type="InterPro" id="IPR005135">
    <property type="entry name" value="Endo/exonuclease/phosphatase"/>
</dbReference>
<dbReference type="PANTHER" id="PTHR43250">
    <property type="entry name" value="EXODEOXYRIBONUCLEASE III"/>
    <property type="match status" value="1"/>
</dbReference>
<evidence type="ECO:0000313" key="10">
    <source>
        <dbReference type="Proteomes" id="UP000549457"/>
    </source>
</evidence>
<gene>
    <name evidence="9" type="ORF">HNP73_002306</name>
</gene>
<feature type="binding site" evidence="6">
    <location>
        <position position="34"/>
    </location>
    <ligand>
        <name>Mg(2+)</name>
        <dbReference type="ChEBI" id="CHEBI:18420"/>
        <label>1</label>
    </ligand>
</feature>
<sequence length="257" mass="28436">MRIATFNINNVVRRLPNLLDWLEATRPDVACLQELKATDAAFPAAALADAGYGAVWRGERTWNGVAILARDAEPILTLDALPGDDGDNQSRYIEAAVRGVLIASLYAPNGNPQPGPKFDYKLSWLDRMRAHGRELLGAGVPAVLAGDWNVVPEPRDVYPTRSYDDNALVQPAPRAAYARILGDGWTDALRHLHSDATIYTFWDYRRNRWPRDAGMRLDHLLVSPAALPRLTAAGVDRDVRGRPEASDHAPTWIELAE</sequence>
<feature type="binding site" evidence="6">
    <location>
        <position position="248"/>
    </location>
    <ligand>
        <name>Mg(2+)</name>
        <dbReference type="ChEBI" id="CHEBI:18420"/>
        <label>1</label>
    </ligand>
</feature>
<evidence type="ECO:0000313" key="9">
    <source>
        <dbReference type="EMBL" id="MBB5222370.1"/>
    </source>
</evidence>